<name>A0AA38I2X5_9CUCU</name>
<reference evidence="2" key="1">
    <citation type="journal article" date="2023" name="G3 (Bethesda)">
        <title>Whole genome assemblies of Zophobas morio and Tenebrio molitor.</title>
        <authorList>
            <person name="Kaur S."/>
            <person name="Stinson S.A."/>
            <person name="diCenzo G.C."/>
        </authorList>
    </citation>
    <scope>NUCLEOTIDE SEQUENCE</scope>
    <source>
        <strain evidence="2">QUZm001</strain>
    </source>
</reference>
<keyword evidence="3" id="KW-1185">Reference proteome</keyword>
<dbReference type="Proteomes" id="UP001168821">
    <property type="component" value="Unassembled WGS sequence"/>
</dbReference>
<proteinExistence type="predicted"/>
<gene>
    <name evidence="2" type="ORF">Zmor_021576</name>
</gene>
<accession>A0AA38I2X5</accession>
<dbReference type="EMBL" id="JALNTZ010000006">
    <property type="protein sequence ID" value="KAJ3649858.1"/>
    <property type="molecule type" value="Genomic_DNA"/>
</dbReference>
<protein>
    <submittedName>
        <fullName evidence="2">Uncharacterized protein</fullName>
    </submittedName>
</protein>
<dbReference type="AlphaFoldDB" id="A0AA38I2X5"/>
<evidence type="ECO:0000313" key="2">
    <source>
        <dbReference type="EMBL" id="KAJ3649858.1"/>
    </source>
</evidence>
<feature type="region of interest" description="Disordered" evidence="1">
    <location>
        <begin position="51"/>
        <end position="129"/>
    </location>
</feature>
<comment type="caution">
    <text evidence="2">The sequence shown here is derived from an EMBL/GenBank/DDBJ whole genome shotgun (WGS) entry which is preliminary data.</text>
</comment>
<feature type="compositionally biased region" description="Polar residues" evidence="1">
    <location>
        <begin position="107"/>
        <end position="121"/>
    </location>
</feature>
<evidence type="ECO:0000256" key="1">
    <source>
        <dbReference type="SAM" id="MobiDB-lite"/>
    </source>
</evidence>
<evidence type="ECO:0000313" key="3">
    <source>
        <dbReference type="Proteomes" id="UP001168821"/>
    </source>
</evidence>
<sequence>MICFLYKTKTGHIAAKCPNILDNNIVQEHDTGIIAINEALQSTLNYPSTPDAITAPKIGESNTTTNTTKRKAVTDSTTFKDLVLPPPFPKTPVKSKSAKRARKLHSSENLTLPKTSSNESLPSIAYTLK</sequence>
<organism evidence="2 3">
    <name type="scientific">Zophobas morio</name>
    <dbReference type="NCBI Taxonomy" id="2755281"/>
    <lineage>
        <taxon>Eukaryota</taxon>
        <taxon>Metazoa</taxon>
        <taxon>Ecdysozoa</taxon>
        <taxon>Arthropoda</taxon>
        <taxon>Hexapoda</taxon>
        <taxon>Insecta</taxon>
        <taxon>Pterygota</taxon>
        <taxon>Neoptera</taxon>
        <taxon>Endopterygota</taxon>
        <taxon>Coleoptera</taxon>
        <taxon>Polyphaga</taxon>
        <taxon>Cucujiformia</taxon>
        <taxon>Tenebrionidae</taxon>
        <taxon>Zophobas</taxon>
    </lineage>
</organism>